<dbReference type="Proteomes" id="UP001595840">
    <property type="component" value="Unassembled WGS sequence"/>
</dbReference>
<gene>
    <name evidence="2" type="ORF">ACFOX3_01845</name>
</gene>
<organism evidence="2 3">
    <name type="scientific">Simiduia curdlanivorans</name>
    <dbReference type="NCBI Taxonomy" id="1492769"/>
    <lineage>
        <taxon>Bacteria</taxon>
        <taxon>Pseudomonadati</taxon>
        <taxon>Pseudomonadota</taxon>
        <taxon>Gammaproteobacteria</taxon>
        <taxon>Cellvibrionales</taxon>
        <taxon>Cellvibrionaceae</taxon>
        <taxon>Simiduia</taxon>
    </lineage>
</organism>
<proteinExistence type="predicted"/>
<evidence type="ECO:0000313" key="2">
    <source>
        <dbReference type="EMBL" id="MFC4361022.1"/>
    </source>
</evidence>
<reference evidence="3" key="1">
    <citation type="journal article" date="2019" name="Int. J. Syst. Evol. Microbiol.">
        <title>The Global Catalogue of Microorganisms (GCM) 10K type strain sequencing project: providing services to taxonomists for standard genome sequencing and annotation.</title>
        <authorList>
            <consortium name="The Broad Institute Genomics Platform"/>
            <consortium name="The Broad Institute Genome Sequencing Center for Infectious Disease"/>
            <person name="Wu L."/>
            <person name="Ma J."/>
        </authorList>
    </citation>
    <scope>NUCLEOTIDE SEQUENCE [LARGE SCALE GENOMIC DNA]</scope>
    <source>
        <strain evidence="3">CECT 8570</strain>
    </source>
</reference>
<sequence length="84" mass="9002">MKKLGFLLLALAAPVTFANPQSSIATSVVTAGVDTSWTTENVDKNANTTQLKALNRATLSLGQSINTDLNEKISQRLRDQAEAQ</sequence>
<protein>
    <submittedName>
        <fullName evidence="2">Uncharacterized protein</fullName>
    </submittedName>
</protein>
<accession>A0ABV8V1J2</accession>
<evidence type="ECO:0000313" key="3">
    <source>
        <dbReference type="Proteomes" id="UP001595840"/>
    </source>
</evidence>
<keyword evidence="1" id="KW-0732">Signal</keyword>
<feature type="chain" id="PRO_5046045443" evidence="1">
    <location>
        <begin position="19"/>
        <end position="84"/>
    </location>
</feature>
<evidence type="ECO:0000256" key="1">
    <source>
        <dbReference type="SAM" id="SignalP"/>
    </source>
</evidence>
<comment type="caution">
    <text evidence="2">The sequence shown here is derived from an EMBL/GenBank/DDBJ whole genome shotgun (WGS) entry which is preliminary data.</text>
</comment>
<keyword evidence="3" id="KW-1185">Reference proteome</keyword>
<dbReference type="EMBL" id="JBHSCX010000003">
    <property type="protein sequence ID" value="MFC4361022.1"/>
    <property type="molecule type" value="Genomic_DNA"/>
</dbReference>
<feature type="signal peptide" evidence="1">
    <location>
        <begin position="1"/>
        <end position="18"/>
    </location>
</feature>
<dbReference type="RefSeq" id="WP_290260414.1">
    <property type="nucleotide sequence ID" value="NZ_JAUFQG010000004.1"/>
</dbReference>
<name>A0ABV8V1J2_9GAMM</name>